<dbReference type="GO" id="GO:0050428">
    <property type="term" value="P:3'-phosphoadenosine 5'-phosphosulfate biosynthetic process"/>
    <property type="evidence" value="ECO:0007669"/>
    <property type="project" value="TreeGrafter"/>
</dbReference>
<dbReference type="PANTHER" id="PTHR11055">
    <property type="entry name" value="BIFUNCTIONAL 3'-PHOSPHOADENOSINE 5'-PHOSPHOSULFATE SYNTHASE"/>
    <property type="match status" value="1"/>
</dbReference>
<keyword evidence="12" id="KW-0067">ATP-binding</keyword>
<dbReference type="GO" id="GO:0000103">
    <property type="term" value="P:sulfate assimilation"/>
    <property type="evidence" value="ECO:0007669"/>
    <property type="project" value="InterPro"/>
</dbReference>
<evidence type="ECO:0000256" key="9">
    <source>
        <dbReference type="ARBA" id="ARBA00022695"/>
    </source>
</evidence>
<evidence type="ECO:0000256" key="14">
    <source>
        <dbReference type="ARBA" id="ARBA00037980"/>
    </source>
</evidence>
<dbReference type="FunFam" id="3.40.50.300:FF:000212">
    <property type="entry name" value="Adenylyl-sulfate kinase"/>
    <property type="match status" value="1"/>
</dbReference>
<evidence type="ECO:0000256" key="12">
    <source>
        <dbReference type="ARBA" id="ARBA00022840"/>
    </source>
</evidence>
<comment type="subcellular location">
    <subcellularLocation>
        <location evidence="1">Plastid</location>
        <location evidence="1">Chloroplast</location>
    </subcellularLocation>
</comment>
<dbReference type="Gene3D" id="3.10.400.10">
    <property type="entry name" value="Sulfate adenylyltransferase"/>
    <property type="match status" value="1"/>
</dbReference>
<comment type="catalytic activity">
    <reaction evidence="15">
        <text>sulfate + ATP + H(+) = adenosine 5'-phosphosulfate + diphosphate</text>
        <dbReference type="Rhea" id="RHEA:18133"/>
        <dbReference type="ChEBI" id="CHEBI:15378"/>
        <dbReference type="ChEBI" id="CHEBI:16189"/>
        <dbReference type="ChEBI" id="CHEBI:30616"/>
        <dbReference type="ChEBI" id="CHEBI:33019"/>
        <dbReference type="ChEBI" id="CHEBI:58243"/>
        <dbReference type="EC" id="2.7.7.4"/>
    </reaction>
</comment>
<dbReference type="InterPro" id="IPR024951">
    <property type="entry name" value="Sulfurylase_cat_dom"/>
</dbReference>
<comment type="similarity">
    <text evidence="14">Belongs to the sulfate adenylyltransferase family.</text>
</comment>
<keyword evidence="10" id="KW-0547">Nucleotide-binding</keyword>
<dbReference type="Gene3D" id="3.40.50.620">
    <property type="entry name" value="HUPs"/>
    <property type="match status" value="1"/>
</dbReference>
<comment type="similarity">
    <text evidence="5">In the C-terminal section; belongs to the sulfate adenylyltransferase family.</text>
</comment>
<keyword evidence="19" id="KW-1185">Reference proteome</keyword>
<dbReference type="GO" id="GO:0004020">
    <property type="term" value="F:adenylylsulfate kinase activity"/>
    <property type="evidence" value="ECO:0007669"/>
    <property type="project" value="InterPro"/>
</dbReference>
<evidence type="ECO:0000256" key="13">
    <source>
        <dbReference type="ARBA" id="ARBA00022946"/>
    </source>
</evidence>
<evidence type="ECO:0000313" key="19">
    <source>
        <dbReference type="Proteomes" id="UP000050795"/>
    </source>
</evidence>
<dbReference type="InterPro" id="IPR027417">
    <property type="entry name" value="P-loop_NTPase"/>
</dbReference>
<keyword evidence="9" id="KW-0548">Nucleotidyltransferase</keyword>
<dbReference type="Pfam" id="PF01747">
    <property type="entry name" value="ATP-sulfurylase"/>
    <property type="match status" value="1"/>
</dbReference>
<sequence>MSNNLTYQASHITHDQRVSLCKRSWLRGCTVWFTGLSGAGKTTLAFALESYLVKQGISAYVLDGDNIRSGLNKNLGFSDADRVENIRRVSEVAKLFADANNICLTSFISPFASDREAARQLHLQNKLPFFEVYLATPLEVCEKRDVKGLYKRARAGEIRNFTGVSAVYENPNNPDLVLNTELYSVQECVSKCVEMLVEGGIIPNKSEVNPFGGPMPKELFVYNPEEVKQLKDECCSMPHINITELDLQWIQTLAEGWATPLKGFMREEEYLQVLYFGQLQVKEGQVATNFSIPIVLAISTEDKEKCQGNGSSIALVYKNNVIAVLQECEFFPHRKEERCCHIFGTSHSNHPSIKIIQSSGDWLVGGDLKVFERIRWNDGLDRYRLTPCELHSKLIQMKADCVFAFQLRNPVHNGHALLMTETRQQLLEKYGYHNPVLLLHPLGGWTKLDDVPLNIRIAQHEACLDEGVLDRQTTLLAIFPSPMLYAGPREVQWHARTRLLAGAQFYIVGRDPAGLPHPDGSGIDLYDPTHGAKVLSMAPGLSGLKIIPFRVAAYDKSIGKMTFFDAKRASDFIFISGTKMRTLARDGLNPPDGFMAASAWKVLADYYRQLNK</sequence>
<dbReference type="WBParaSite" id="TREG1_125770.4">
    <property type="protein sequence ID" value="TREG1_125770.4"/>
    <property type="gene ID" value="TREG1_125770"/>
</dbReference>
<dbReference type="InterPro" id="IPR059117">
    <property type="entry name" value="APS_kinase_dom"/>
</dbReference>
<evidence type="ECO:0000256" key="2">
    <source>
        <dbReference type="ARBA" id="ARBA00005048"/>
    </source>
</evidence>
<dbReference type="Pfam" id="PF14306">
    <property type="entry name" value="PUA_2"/>
    <property type="match status" value="1"/>
</dbReference>
<feature type="domain" description="APS kinase" evidence="16">
    <location>
        <begin position="27"/>
        <end position="178"/>
    </location>
</feature>
<dbReference type="FunFam" id="3.40.50.620:FF:000006">
    <property type="entry name" value="bifunctional 3'-phosphoadenosine 5'-phosphosulfate synthase 1"/>
    <property type="match status" value="1"/>
</dbReference>
<keyword evidence="8" id="KW-0808">Transferase</keyword>
<evidence type="ECO:0000259" key="18">
    <source>
        <dbReference type="Pfam" id="PF14306"/>
    </source>
</evidence>
<reference evidence="20 21" key="2">
    <citation type="submission" date="2023-11" db="UniProtKB">
        <authorList>
            <consortium name="WormBaseParasite"/>
        </authorList>
    </citation>
    <scope>IDENTIFICATION</scope>
</reference>
<evidence type="ECO:0000313" key="20">
    <source>
        <dbReference type="WBParaSite" id="TREG1_125770.1"/>
    </source>
</evidence>
<name>A0AA85J343_TRIRE</name>
<dbReference type="Pfam" id="PF01583">
    <property type="entry name" value="APS_kinase"/>
    <property type="match status" value="1"/>
</dbReference>
<evidence type="ECO:0000259" key="17">
    <source>
        <dbReference type="Pfam" id="PF01747"/>
    </source>
</evidence>
<evidence type="ECO:0000256" key="11">
    <source>
        <dbReference type="ARBA" id="ARBA00022777"/>
    </source>
</evidence>
<evidence type="ECO:0000256" key="5">
    <source>
        <dbReference type="ARBA" id="ARBA00009290"/>
    </source>
</evidence>
<dbReference type="NCBIfam" id="TIGR00455">
    <property type="entry name" value="apsK"/>
    <property type="match status" value="1"/>
</dbReference>
<keyword evidence="7" id="KW-0934">Plastid</keyword>
<dbReference type="GO" id="GO:0005524">
    <property type="term" value="F:ATP binding"/>
    <property type="evidence" value="ECO:0007669"/>
    <property type="project" value="UniProtKB-KW"/>
</dbReference>
<protein>
    <submittedName>
        <fullName evidence="20 21">Uncharacterized protein</fullName>
    </submittedName>
</protein>
<dbReference type="InterPro" id="IPR025980">
    <property type="entry name" value="ATP-Sase_PUA-like_dom"/>
</dbReference>
<comment type="pathway">
    <text evidence="2">Sulfur metabolism; hydrogen sulfide biosynthesis; sulfite from sulfate: step 1/3.</text>
</comment>
<evidence type="ECO:0000259" key="16">
    <source>
        <dbReference type="Pfam" id="PF01583"/>
    </source>
</evidence>
<dbReference type="WBParaSite" id="TREG1_125770.3">
    <property type="protein sequence ID" value="TREG1_125770.3"/>
    <property type="gene ID" value="TREG1_125770"/>
</dbReference>
<evidence type="ECO:0000256" key="3">
    <source>
        <dbReference type="ARBA" id="ARBA00005050"/>
    </source>
</evidence>
<feature type="domain" description="Sulphate adenylyltransferase catalytic" evidence="17">
    <location>
        <begin position="382"/>
        <end position="605"/>
    </location>
</feature>
<dbReference type="InterPro" id="IPR002650">
    <property type="entry name" value="Sulphate_adenylyltransferase"/>
</dbReference>
<dbReference type="Proteomes" id="UP000050795">
    <property type="component" value="Unassembled WGS sequence"/>
</dbReference>
<comment type="similarity">
    <text evidence="4">In the N-terminal section; belongs to the APS kinase family.</text>
</comment>
<dbReference type="SUPFAM" id="SSF52374">
    <property type="entry name" value="Nucleotidylyl transferase"/>
    <property type="match status" value="1"/>
</dbReference>
<keyword evidence="13" id="KW-0809">Transit peptide</keyword>
<dbReference type="NCBIfam" id="TIGR00339">
    <property type="entry name" value="sopT"/>
    <property type="match status" value="1"/>
</dbReference>
<dbReference type="AlphaFoldDB" id="A0AA85J343"/>
<evidence type="ECO:0000256" key="6">
    <source>
        <dbReference type="ARBA" id="ARBA00022528"/>
    </source>
</evidence>
<dbReference type="Gene3D" id="3.40.50.300">
    <property type="entry name" value="P-loop containing nucleotide triphosphate hydrolases"/>
    <property type="match status" value="1"/>
</dbReference>
<keyword evidence="6" id="KW-0150">Chloroplast</keyword>
<dbReference type="WBParaSite" id="TREG1_125770.1">
    <property type="protein sequence ID" value="TREG1_125770.1"/>
    <property type="gene ID" value="TREG1_125770"/>
</dbReference>
<evidence type="ECO:0000256" key="10">
    <source>
        <dbReference type="ARBA" id="ARBA00022741"/>
    </source>
</evidence>
<reference evidence="19" key="1">
    <citation type="submission" date="2022-06" db="EMBL/GenBank/DDBJ databases">
        <authorList>
            <person name="Berger JAMES D."/>
            <person name="Berger JAMES D."/>
        </authorList>
    </citation>
    <scope>NUCLEOTIDE SEQUENCE [LARGE SCALE GENOMIC DNA]</scope>
</reference>
<proteinExistence type="inferred from homology"/>
<dbReference type="NCBIfam" id="NF003013">
    <property type="entry name" value="PRK03846.1"/>
    <property type="match status" value="1"/>
</dbReference>
<dbReference type="PANTHER" id="PTHR11055:SF1">
    <property type="entry name" value="PAPS SYNTHETASE, ISOFORM D"/>
    <property type="match status" value="1"/>
</dbReference>
<dbReference type="HAMAP" id="MF_00065">
    <property type="entry name" value="Adenylyl_sulf_kinase"/>
    <property type="match status" value="1"/>
</dbReference>
<dbReference type="InterPro" id="IPR002891">
    <property type="entry name" value="APS"/>
</dbReference>
<evidence type="ECO:0000256" key="15">
    <source>
        <dbReference type="ARBA" id="ARBA00049370"/>
    </source>
</evidence>
<dbReference type="SUPFAM" id="SSF52540">
    <property type="entry name" value="P-loop containing nucleoside triphosphate hydrolases"/>
    <property type="match status" value="1"/>
</dbReference>
<dbReference type="InterPro" id="IPR014729">
    <property type="entry name" value="Rossmann-like_a/b/a_fold"/>
</dbReference>
<keyword evidence="11" id="KW-0418">Kinase</keyword>
<dbReference type="FunFam" id="3.10.400.10:FF:000002">
    <property type="entry name" value="ATP sulfurylase 2"/>
    <property type="match status" value="1"/>
</dbReference>
<evidence type="ECO:0000256" key="1">
    <source>
        <dbReference type="ARBA" id="ARBA00004229"/>
    </source>
</evidence>
<accession>A0AA85J343</accession>
<dbReference type="CDD" id="cd00517">
    <property type="entry name" value="ATPS"/>
    <property type="match status" value="1"/>
</dbReference>
<dbReference type="SUPFAM" id="SSF88697">
    <property type="entry name" value="PUA domain-like"/>
    <property type="match status" value="1"/>
</dbReference>
<evidence type="ECO:0000256" key="8">
    <source>
        <dbReference type="ARBA" id="ARBA00022679"/>
    </source>
</evidence>
<dbReference type="InterPro" id="IPR015947">
    <property type="entry name" value="PUA-like_sf"/>
</dbReference>
<dbReference type="GO" id="GO:0004781">
    <property type="term" value="F:sulfate adenylyltransferase (ATP) activity"/>
    <property type="evidence" value="ECO:0007669"/>
    <property type="project" value="UniProtKB-EC"/>
</dbReference>
<organism evidence="19 21">
    <name type="scientific">Trichobilharzia regenti</name>
    <name type="common">Nasal bird schistosome</name>
    <dbReference type="NCBI Taxonomy" id="157069"/>
    <lineage>
        <taxon>Eukaryota</taxon>
        <taxon>Metazoa</taxon>
        <taxon>Spiralia</taxon>
        <taxon>Lophotrochozoa</taxon>
        <taxon>Platyhelminthes</taxon>
        <taxon>Trematoda</taxon>
        <taxon>Digenea</taxon>
        <taxon>Strigeidida</taxon>
        <taxon>Schistosomatoidea</taxon>
        <taxon>Schistosomatidae</taxon>
        <taxon>Trichobilharzia</taxon>
    </lineage>
</organism>
<comment type="pathway">
    <text evidence="3">Sulfur metabolism; sulfate assimilation.</text>
</comment>
<feature type="domain" description="ATP-sulfurylase PUA-like" evidence="18">
    <location>
        <begin position="210"/>
        <end position="373"/>
    </location>
</feature>
<evidence type="ECO:0000313" key="21">
    <source>
        <dbReference type="WBParaSite" id="TREG1_125770.3"/>
    </source>
</evidence>
<evidence type="ECO:0000256" key="7">
    <source>
        <dbReference type="ARBA" id="ARBA00022640"/>
    </source>
</evidence>
<evidence type="ECO:0000256" key="4">
    <source>
        <dbReference type="ARBA" id="ARBA00007268"/>
    </source>
</evidence>
<dbReference type="CDD" id="cd02027">
    <property type="entry name" value="APSK"/>
    <property type="match status" value="1"/>
</dbReference>